<gene>
    <name evidence="17" type="ORF">M9Y10_030306</name>
</gene>
<dbReference type="SUPFAM" id="SSF53474">
    <property type="entry name" value="alpha/beta-Hydrolases"/>
    <property type="match status" value="2"/>
</dbReference>
<evidence type="ECO:0000256" key="6">
    <source>
        <dbReference type="ARBA" id="ARBA00022723"/>
    </source>
</evidence>
<evidence type="ECO:0000259" key="16">
    <source>
        <dbReference type="Pfam" id="PF01764"/>
    </source>
</evidence>
<feature type="compositionally biased region" description="Acidic residues" evidence="15">
    <location>
        <begin position="201"/>
        <end position="214"/>
    </location>
</feature>
<dbReference type="CDD" id="cd00519">
    <property type="entry name" value="Lipase_3"/>
    <property type="match status" value="1"/>
</dbReference>
<feature type="compositionally biased region" description="Acidic residues" evidence="15">
    <location>
        <begin position="438"/>
        <end position="451"/>
    </location>
</feature>
<keyword evidence="7" id="KW-0378">Hydrolase</keyword>
<evidence type="ECO:0000256" key="2">
    <source>
        <dbReference type="ARBA" id="ARBA00004651"/>
    </source>
</evidence>
<evidence type="ECO:0000256" key="9">
    <source>
        <dbReference type="ARBA" id="ARBA00022963"/>
    </source>
</evidence>
<evidence type="ECO:0000256" key="7">
    <source>
        <dbReference type="ARBA" id="ARBA00022801"/>
    </source>
</evidence>
<sequence>MFPIYKAIKSSKKKKCFIYKKKDGSEKELDLKFHRSFLLFRYFNNHAPESTFTFDPIEFSNEQMRIIYKCVLYSYIAYKDRSLIDFPPEVKLEFEKLDSDVNRIPFYIVTDSTINAIVLSCRGSKCLDDFITDSLGNGVSYDGGKFHQGVFSTASNVFITCQPKLLELNEHLNNNNLNQEDGDESSAINLPALDYISSSEFEDYSEEDENESETIESTQKSSENLNSKHKPLFKHKSSSSEKLHSPEDDHPNYNSKHYKKMMKKHTKIIITGHSLGAAVAAVVSYLFREKFPELDVQCICFAPPPTLSHNLWETTDSYIKSFMIEGDPVPFLSVQNLISISDFFLKHEHANKVFKKFIHNYLNKKSIEEYEASNAMKEPLYPPGQLYLIKFSNGEEDKSLIERQKMHLKKKKDEMKKKFDDLKEKIKKKREKRKAKDDNDDDDQDDEEDENEAKIEVKDDQIQLCHVDNPEYFTNFINNVSEKNHFIKNYTRLMVRVLNKSLKRDSHPE</sequence>
<evidence type="ECO:0000313" key="17">
    <source>
        <dbReference type="EMBL" id="KAK8893047.1"/>
    </source>
</evidence>
<protein>
    <recommendedName>
        <fullName evidence="14">sn-1-specific diacylglycerol lipase</fullName>
        <ecNumber evidence="14">3.1.1.116</ecNumber>
    </recommendedName>
</protein>
<feature type="region of interest" description="Disordered" evidence="15">
    <location>
        <begin position="428"/>
        <end position="457"/>
    </location>
</feature>
<accession>A0ABR2KPK5</accession>
<dbReference type="EMBL" id="JAPFFF010000004">
    <property type="protein sequence ID" value="KAK8893047.1"/>
    <property type="molecule type" value="Genomic_DNA"/>
</dbReference>
<feature type="compositionally biased region" description="Basic residues" evidence="15">
    <location>
        <begin position="227"/>
        <end position="237"/>
    </location>
</feature>
<organism evidence="17 18">
    <name type="scientific">Tritrichomonas musculus</name>
    <dbReference type="NCBI Taxonomy" id="1915356"/>
    <lineage>
        <taxon>Eukaryota</taxon>
        <taxon>Metamonada</taxon>
        <taxon>Parabasalia</taxon>
        <taxon>Tritrichomonadida</taxon>
        <taxon>Tritrichomonadidae</taxon>
        <taxon>Tritrichomonas</taxon>
    </lineage>
</organism>
<evidence type="ECO:0000256" key="3">
    <source>
        <dbReference type="ARBA" id="ARBA00022475"/>
    </source>
</evidence>
<evidence type="ECO:0000313" key="18">
    <source>
        <dbReference type="Proteomes" id="UP001470230"/>
    </source>
</evidence>
<evidence type="ECO:0000256" key="1">
    <source>
        <dbReference type="ARBA" id="ARBA00001913"/>
    </source>
</evidence>
<dbReference type="Proteomes" id="UP001470230">
    <property type="component" value="Unassembled WGS sequence"/>
</dbReference>
<dbReference type="EC" id="3.1.1.116" evidence="14"/>
<keyword evidence="10" id="KW-1133">Transmembrane helix</keyword>
<keyword evidence="8" id="KW-0106">Calcium</keyword>
<keyword evidence="11" id="KW-0443">Lipid metabolism</keyword>
<dbReference type="Gene3D" id="3.40.50.1820">
    <property type="entry name" value="alpha/beta hydrolase"/>
    <property type="match status" value="2"/>
</dbReference>
<keyword evidence="5" id="KW-0812">Transmembrane</keyword>
<evidence type="ECO:0000256" key="15">
    <source>
        <dbReference type="SAM" id="MobiDB-lite"/>
    </source>
</evidence>
<comment type="cofactor">
    <cofactor evidence="1">
        <name>Ca(2+)</name>
        <dbReference type="ChEBI" id="CHEBI:29108"/>
    </cofactor>
</comment>
<dbReference type="Pfam" id="PF01764">
    <property type="entry name" value="Lipase_3"/>
    <property type="match status" value="1"/>
</dbReference>
<comment type="subcellular location">
    <subcellularLocation>
        <location evidence="2">Cell membrane</location>
        <topology evidence="2">Multi-pass membrane protein</topology>
    </subcellularLocation>
</comment>
<evidence type="ECO:0000256" key="14">
    <source>
        <dbReference type="ARBA" id="ARBA00026104"/>
    </source>
</evidence>
<reference evidence="17 18" key="1">
    <citation type="submission" date="2024-04" db="EMBL/GenBank/DDBJ databases">
        <title>Tritrichomonas musculus Genome.</title>
        <authorList>
            <person name="Alves-Ferreira E."/>
            <person name="Grigg M."/>
            <person name="Lorenzi H."/>
            <person name="Galac M."/>
        </authorList>
    </citation>
    <scope>NUCLEOTIDE SEQUENCE [LARGE SCALE GENOMIC DNA]</scope>
    <source>
        <strain evidence="17 18">EAF2021</strain>
    </source>
</reference>
<evidence type="ECO:0000256" key="12">
    <source>
        <dbReference type="ARBA" id="ARBA00023136"/>
    </source>
</evidence>
<feature type="domain" description="Fungal lipase-type" evidence="16">
    <location>
        <begin position="260"/>
        <end position="335"/>
    </location>
</feature>
<evidence type="ECO:0000256" key="10">
    <source>
        <dbReference type="ARBA" id="ARBA00022989"/>
    </source>
</evidence>
<keyword evidence="18" id="KW-1185">Reference proteome</keyword>
<keyword evidence="4" id="KW-0597">Phosphoprotein</keyword>
<feature type="compositionally biased region" description="Basic and acidic residues" evidence="15">
    <location>
        <begin position="238"/>
        <end position="251"/>
    </location>
</feature>
<comment type="catalytic activity">
    <reaction evidence="13">
        <text>a 1,2-diacyl-sn-glycerol + H2O = a 2-acylglycerol + a fatty acid + H(+)</text>
        <dbReference type="Rhea" id="RHEA:33275"/>
        <dbReference type="ChEBI" id="CHEBI:15377"/>
        <dbReference type="ChEBI" id="CHEBI:15378"/>
        <dbReference type="ChEBI" id="CHEBI:17389"/>
        <dbReference type="ChEBI" id="CHEBI:17815"/>
        <dbReference type="ChEBI" id="CHEBI:28868"/>
        <dbReference type="EC" id="3.1.1.116"/>
    </reaction>
    <physiologicalReaction direction="left-to-right" evidence="13">
        <dbReference type="Rhea" id="RHEA:33276"/>
    </physiologicalReaction>
</comment>
<evidence type="ECO:0000256" key="8">
    <source>
        <dbReference type="ARBA" id="ARBA00022837"/>
    </source>
</evidence>
<keyword evidence="9" id="KW-0442">Lipid degradation</keyword>
<evidence type="ECO:0000256" key="4">
    <source>
        <dbReference type="ARBA" id="ARBA00022553"/>
    </source>
</evidence>
<dbReference type="PANTHER" id="PTHR45792:SF8">
    <property type="entry name" value="DIACYLGLYCEROL LIPASE-ALPHA"/>
    <property type="match status" value="1"/>
</dbReference>
<evidence type="ECO:0000256" key="11">
    <source>
        <dbReference type="ARBA" id="ARBA00023098"/>
    </source>
</evidence>
<dbReference type="InterPro" id="IPR052214">
    <property type="entry name" value="DAG_Lipase-Related"/>
</dbReference>
<evidence type="ECO:0000256" key="5">
    <source>
        <dbReference type="ARBA" id="ARBA00022692"/>
    </source>
</evidence>
<name>A0ABR2KPK5_9EUKA</name>
<proteinExistence type="predicted"/>
<comment type="caution">
    <text evidence="17">The sequence shown here is derived from an EMBL/GenBank/DDBJ whole genome shotgun (WGS) entry which is preliminary data.</text>
</comment>
<dbReference type="PANTHER" id="PTHR45792">
    <property type="entry name" value="DIACYLGLYCEROL LIPASE HOMOLOG-RELATED"/>
    <property type="match status" value="1"/>
</dbReference>
<keyword evidence="3" id="KW-1003">Cell membrane</keyword>
<keyword evidence="6" id="KW-0479">Metal-binding</keyword>
<dbReference type="InterPro" id="IPR002921">
    <property type="entry name" value="Fungal_lipase-type"/>
</dbReference>
<dbReference type="InterPro" id="IPR029058">
    <property type="entry name" value="AB_hydrolase_fold"/>
</dbReference>
<evidence type="ECO:0000256" key="13">
    <source>
        <dbReference type="ARBA" id="ARBA00024531"/>
    </source>
</evidence>
<keyword evidence="12" id="KW-0472">Membrane</keyword>
<feature type="region of interest" description="Disordered" evidence="15">
    <location>
        <begin position="201"/>
        <end position="254"/>
    </location>
</feature>